<dbReference type="EMBL" id="CAKXZT010000124">
    <property type="protein sequence ID" value="CAH2401852.1"/>
    <property type="molecule type" value="Genomic_DNA"/>
</dbReference>
<dbReference type="Proteomes" id="UP001153050">
    <property type="component" value="Unassembled WGS sequence"/>
</dbReference>
<accession>A0ABM9DZX1</accession>
<evidence type="ECO:0000313" key="2">
    <source>
        <dbReference type="Proteomes" id="UP001153050"/>
    </source>
</evidence>
<reference evidence="1 2" key="1">
    <citation type="submission" date="2022-03" db="EMBL/GenBank/DDBJ databases">
        <authorList>
            <person name="Brunel B."/>
        </authorList>
    </citation>
    <scope>NUCLEOTIDE SEQUENCE [LARGE SCALE GENOMIC DNA]</scope>
    <source>
        <strain evidence="1">STM5069sample</strain>
    </source>
</reference>
<protein>
    <submittedName>
        <fullName evidence="1">Uncharacterized protein</fullName>
    </submittedName>
</protein>
<sequence length="199" mass="21950">MRPDAKRGGTFANGIALDLLAADEIIDPHKACWLRGAHALHALGKPPSIRLHELIEQGLDMRFGDGAHRRMIADYKDRAVCRAGDRACRRQYLGPQLGRERRFVDKIDNGEGLLVPRQFQHRHLPGRSNGIHLHGSMHHSAAKTFAARRLRIAYGIAAPVLQRDRPAARPAGKARSTVAAGRLSAWFLIALPDCEFGPG</sequence>
<gene>
    <name evidence="1" type="ORF">MES5069_30203</name>
</gene>
<organism evidence="1 2">
    <name type="scientific">Mesorhizobium escarrei</name>
    <dbReference type="NCBI Taxonomy" id="666018"/>
    <lineage>
        <taxon>Bacteria</taxon>
        <taxon>Pseudomonadati</taxon>
        <taxon>Pseudomonadota</taxon>
        <taxon>Alphaproteobacteria</taxon>
        <taxon>Hyphomicrobiales</taxon>
        <taxon>Phyllobacteriaceae</taxon>
        <taxon>Mesorhizobium</taxon>
    </lineage>
</organism>
<proteinExistence type="predicted"/>
<comment type="caution">
    <text evidence="1">The sequence shown here is derived from an EMBL/GenBank/DDBJ whole genome shotgun (WGS) entry which is preliminary data.</text>
</comment>
<name>A0ABM9DZX1_9HYPH</name>
<keyword evidence="2" id="KW-1185">Reference proteome</keyword>
<evidence type="ECO:0000313" key="1">
    <source>
        <dbReference type="EMBL" id="CAH2401852.1"/>
    </source>
</evidence>